<dbReference type="InterPro" id="IPR040618">
    <property type="entry name" value="Pre-Nudix"/>
</dbReference>
<accession>A0A1H9Y3C8</accession>
<name>A0A1H9Y3C8_9GAMM</name>
<dbReference type="Gene3D" id="3.40.630.30">
    <property type="match status" value="1"/>
</dbReference>
<sequence>MITFDSDVYQGITLNSTDFPKEANEFNEAIKAVIATANQTHKRIIWVTLTHEQSILIPVLTQHGFIFHSCMEKELTLVLRLQKNVYVPFSPTHTVGLGGVVLRKKTNQDAEVLIIKEHLGSFYKLPGGHMELDETIELGVIRETYEETGIQTEFQSIVAIASKYPYQLGKSNIFLACSLTPINHEINIQDTGEIEDARWINLSDFFTCEEVSPFAKVLVTSTLKQTGLIINTTAFITQDNNDDKRELFTF</sequence>
<dbReference type="GO" id="GO:0035529">
    <property type="term" value="F:NADH pyrophosphatase activity"/>
    <property type="evidence" value="ECO:0007669"/>
    <property type="project" value="TreeGrafter"/>
</dbReference>
<keyword evidence="2" id="KW-0378">Hydrolase</keyword>
<organism evidence="4 5">
    <name type="scientific">Thorsellia anophelis DSM 18579</name>
    <dbReference type="NCBI Taxonomy" id="1123402"/>
    <lineage>
        <taxon>Bacteria</taxon>
        <taxon>Pseudomonadati</taxon>
        <taxon>Pseudomonadota</taxon>
        <taxon>Gammaproteobacteria</taxon>
        <taxon>Enterobacterales</taxon>
        <taxon>Thorselliaceae</taxon>
        <taxon>Thorsellia</taxon>
    </lineage>
</organism>
<dbReference type="InterPro" id="IPR000086">
    <property type="entry name" value="NUDIX_hydrolase_dom"/>
</dbReference>
<reference evidence="5" key="1">
    <citation type="submission" date="2016-10" db="EMBL/GenBank/DDBJ databases">
        <authorList>
            <person name="Varghese N."/>
            <person name="Submissions S."/>
        </authorList>
    </citation>
    <scope>NUCLEOTIDE SEQUENCE [LARGE SCALE GENOMIC DNA]</scope>
    <source>
        <strain evidence="5">DSM 18579</strain>
    </source>
</reference>
<dbReference type="EMBL" id="FOHV01000001">
    <property type="protein sequence ID" value="SES63303.1"/>
    <property type="molecule type" value="Genomic_DNA"/>
</dbReference>
<feature type="domain" description="Nudix hydrolase" evidence="3">
    <location>
        <begin position="92"/>
        <end position="225"/>
    </location>
</feature>
<dbReference type="InterPro" id="IPR015797">
    <property type="entry name" value="NUDIX_hydrolase-like_dom_sf"/>
</dbReference>
<comment type="cofactor">
    <cofactor evidence="1">
        <name>Mg(2+)</name>
        <dbReference type="ChEBI" id="CHEBI:18420"/>
    </cofactor>
</comment>
<dbReference type="SUPFAM" id="SSF55811">
    <property type="entry name" value="Nudix"/>
    <property type="match status" value="1"/>
</dbReference>
<evidence type="ECO:0000256" key="2">
    <source>
        <dbReference type="ARBA" id="ARBA00022801"/>
    </source>
</evidence>
<keyword evidence="5" id="KW-1185">Reference proteome</keyword>
<evidence type="ECO:0000256" key="1">
    <source>
        <dbReference type="ARBA" id="ARBA00001946"/>
    </source>
</evidence>
<evidence type="ECO:0000313" key="4">
    <source>
        <dbReference type="EMBL" id="SES63303.1"/>
    </source>
</evidence>
<evidence type="ECO:0000259" key="3">
    <source>
        <dbReference type="PROSITE" id="PS51462"/>
    </source>
</evidence>
<protein>
    <submittedName>
        <fullName evidence="4">ADP-ribose pyrophosphatase YjhB, NUDIX family</fullName>
    </submittedName>
</protein>
<dbReference type="PROSITE" id="PS51462">
    <property type="entry name" value="NUDIX"/>
    <property type="match status" value="1"/>
</dbReference>
<dbReference type="GO" id="GO:0047631">
    <property type="term" value="F:ADP-ribose diphosphatase activity"/>
    <property type="evidence" value="ECO:0007669"/>
    <property type="project" value="TreeGrafter"/>
</dbReference>
<dbReference type="InterPro" id="IPR003293">
    <property type="entry name" value="Nudix_hydrolase6-like"/>
</dbReference>
<proteinExistence type="predicted"/>
<dbReference type="AlphaFoldDB" id="A0A1H9Y3C8"/>
<evidence type="ECO:0000313" key="5">
    <source>
        <dbReference type="Proteomes" id="UP000242642"/>
    </source>
</evidence>
<dbReference type="Pfam" id="PF00293">
    <property type="entry name" value="NUDIX"/>
    <property type="match status" value="1"/>
</dbReference>
<dbReference type="Pfam" id="PF18290">
    <property type="entry name" value="Nudix_hydro"/>
    <property type="match status" value="1"/>
</dbReference>
<dbReference type="PROSITE" id="PS00893">
    <property type="entry name" value="NUDIX_BOX"/>
    <property type="match status" value="1"/>
</dbReference>
<gene>
    <name evidence="4" type="ORF">SAMN02583745_00029</name>
</gene>
<dbReference type="PANTHER" id="PTHR13994">
    <property type="entry name" value="NUDIX HYDROLASE RELATED"/>
    <property type="match status" value="1"/>
</dbReference>
<dbReference type="Proteomes" id="UP000242642">
    <property type="component" value="Unassembled WGS sequence"/>
</dbReference>
<dbReference type="GO" id="GO:0051287">
    <property type="term" value="F:NAD binding"/>
    <property type="evidence" value="ECO:0007669"/>
    <property type="project" value="TreeGrafter"/>
</dbReference>
<dbReference type="InterPro" id="IPR020084">
    <property type="entry name" value="NUDIX_hydrolase_CS"/>
</dbReference>
<dbReference type="STRING" id="1123402.SAMN02583745_00029"/>
<dbReference type="PANTHER" id="PTHR13994:SF13">
    <property type="entry name" value="FI03680P"/>
    <property type="match status" value="1"/>
</dbReference>
<dbReference type="RefSeq" id="WP_177168543.1">
    <property type="nucleotide sequence ID" value="NZ_FOHV01000001.1"/>
</dbReference>
<dbReference type="Gene3D" id="3.90.79.10">
    <property type="entry name" value="Nucleoside Triphosphate Pyrophosphohydrolase"/>
    <property type="match status" value="1"/>
</dbReference>